<dbReference type="InterPro" id="IPR050738">
    <property type="entry name" value="Sulfatase"/>
</dbReference>
<dbReference type="AlphaFoldDB" id="A0A1G7G0T9"/>
<sequence>MDRREFLLKSSQAMVASSLVGTRGEAQGKQPTKKSNILWLVADQMRAQALGVNGDPNAHTPNIDRLSRSGINFQQARSGFPLCCPFRGTMLTSRYPHHMVPGHEYPLPAGQKTVANLFNHAGYHTGYFGKWHLGGFHESEGRATMYVVPPERRGGFKTWIGYENNNSPWDTWVHGGEGKDAFQYRLPGYESDSLTDLLIKYIRERVAEQKAGKGQPFFGVLSVEPSHNPYIAPPQFMSRYNAEQIKLRPNVPADETMPGKGPRVLGGRETIGEKSRQDLAGYYAQIENWDWNIGRIIETLTSLNLLDDTHIMIFADHGDTHGSHGQFLKTNPYEESVRIPMIVSGSEGFYDGHETGKPNVLFSAIDIAPTTLGLCNVGIPDWMEGNDLSGHRLQSRPRPKNPDSMYLQNVIPTGHPDSVNTPYRGIVTTDGWKYVCLPRQSWMMFNLIDDPYEQVNVAFNDGYKADRKRLLARLKQWVTDTGDTFELPES</sequence>
<evidence type="ECO:0000256" key="1">
    <source>
        <dbReference type="ARBA" id="ARBA00008779"/>
    </source>
</evidence>
<keyword evidence="2" id="KW-0378">Hydrolase</keyword>
<dbReference type="OrthoDB" id="9762324at2"/>
<dbReference type="InterPro" id="IPR017850">
    <property type="entry name" value="Alkaline_phosphatase_core_sf"/>
</dbReference>
<evidence type="ECO:0000256" key="2">
    <source>
        <dbReference type="ARBA" id="ARBA00022801"/>
    </source>
</evidence>
<evidence type="ECO:0000313" key="4">
    <source>
        <dbReference type="EMBL" id="SDE81700.1"/>
    </source>
</evidence>
<keyword evidence="5" id="KW-1185">Reference proteome</keyword>
<accession>A0A1G7G0T9</accession>
<dbReference type="EMBL" id="LT629690">
    <property type="protein sequence ID" value="SDE81700.1"/>
    <property type="molecule type" value="Genomic_DNA"/>
</dbReference>
<dbReference type="GO" id="GO:0004065">
    <property type="term" value="F:arylsulfatase activity"/>
    <property type="evidence" value="ECO:0007669"/>
    <property type="project" value="TreeGrafter"/>
</dbReference>
<name>A0A1G7G0T9_9BACT</name>
<dbReference type="InterPro" id="IPR000917">
    <property type="entry name" value="Sulfatase_N"/>
</dbReference>
<dbReference type="PANTHER" id="PTHR42693">
    <property type="entry name" value="ARYLSULFATASE FAMILY MEMBER"/>
    <property type="match status" value="1"/>
</dbReference>
<dbReference type="RefSeq" id="WP_083343762.1">
    <property type="nucleotide sequence ID" value="NZ_LT629690.1"/>
</dbReference>
<dbReference type="CDD" id="cd16034">
    <property type="entry name" value="sulfatase_like"/>
    <property type="match status" value="1"/>
</dbReference>
<gene>
    <name evidence="4" type="ORF">SAMN05444167_0511</name>
</gene>
<dbReference type="SUPFAM" id="SSF53649">
    <property type="entry name" value="Alkaline phosphatase-like"/>
    <property type="match status" value="1"/>
</dbReference>
<protein>
    <submittedName>
        <fullName evidence="4">Arylsulfatase A</fullName>
    </submittedName>
</protein>
<dbReference type="Pfam" id="PF00884">
    <property type="entry name" value="Sulfatase"/>
    <property type="match status" value="1"/>
</dbReference>
<comment type="similarity">
    <text evidence="1">Belongs to the sulfatase family.</text>
</comment>
<organism evidence="4 5">
    <name type="scientific">Terriglobus roseus</name>
    <dbReference type="NCBI Taxonomy" id="392734"/>
    <lineage>
        <taxon>Bacteria</taxon>
        <taxon>Pseudomonadati</taxon>
        <taxon>Acidobacteriota</taxon>
        <taxon>Terriglobia</taxon>
        <taxon>Terriglobales</taxon>
        <taxon>Acidobacteriaceae</taxon>
        <taxon>Terriglobus</taxon>
    </lineage>
</organism>
<evidence type="ECO:0000313" key="5">
    <source>
        <dbReference type="Proteomes" id="UP000182427"/>
    </source>
</evidence>
<proteinExistence type="inferred from homology"/>
<reference evidence="5" key="1">
    <citation type="submission" date="2016-10" db="EMBL/GenBank/DDBJ databases">
        <authorList>
            <person name="Varghese N."/>
            <person name="Submissions S."/>
        </authorList>
    </citation>
    <scope>NUCLEOTIDE SEQUENCE [LARGE SCALE GENOMIC DNA]</scope>
    <source>
        <strain evidence="5">GAS232</strain>
    </source>
</reference>
<dbReference type="Proteomes" id="UP000182427">
    <property type="component" value="Chromosome I"/>
</dbReference>
<dbReference type="PANTHER" id="PTHR42693:SF53">
    <property type="entry name" value="ENDO-4-O-SULFATASE"/>
    <property type="match status" value="1"/>
</dbReference>
<dbReference type="Gene3D" id="3.40.720.10">
    <property type="entry name" value="Alkaline Phosphatase, subunit A"/>
    <property type="match status" value="1"/>
</dbReference>
<evidence type="ECO:0000259" key="3">
    <source>
        <dbReference type="Pfam" id="PF00884"/>
    </source>
</evidence>
<feature type="domain" description="Sulfatase N-terminal" evidence="3">
    <location>
        <begin position="35"/>
        <end position="376"/>
    </location>
</feature>